<evidence type="ECO:0000256" key="4">
    <source>
        <dbReference type="ARBA" id="ARBA00023002"/>
    </source>
</evidence>
<keyword evidence="4 5" id="KW-0560">Oxidoreductase</keyword>
<evidence type="ECO:0000256" key="5">
    <source>
        <dbReference type="PIRNR" id="PIRNR005426"/>
    </source>
</evidence>
<evidence type="ECO:0000256" key="1">
    <source>
        <dbReference type="ARBA" id="ARBA00008366"/>
    </source>
</evidence>
<gene>
    <name evidence="7" type="ORF">P7H43_08090</name>
</gene>
<comment type="caution">
    <text evidence="7">The sequence shown here is derived from an EMBL/GenBank/DDBJ whole genome shotgun (WGS) entry which is preliminary data.</text>
</comment>
<feature type="domain" description="Nitroreductase" evidence="6">
    <location>
        <begin position="9"/>
        <end position="165"/>
    </location>
</feature>
<dbReference type="Pfam" id="PF00881">
    <property type="entry name" value="Nitroreductase"/>
    <property type="match status" value="1"/>
</dbReference>
<dbReference type="AlphaFoldDB" id="A0AAW8TZP8"/>
<comment type="similarity">
    <text evidence="1 5">Belongs to the flavin oxidoreductase frp family.</text>
</comment>
<name>A0AAW8TZP8_9ENTE</name>
<dbReference type="PIRSF" id="PIRSF005426">
    <property type="entry name" value="Frp"/>
    <property type="match status" value="1"/>
</dbReference>
<dbReference type="GO" id="GO:0016491">
    <property type="term" value="F:oxidoreductase activity"/>
    <property type="evidence" value="ECO:0007669"/>
    <property type="project" value="UniProtKB-UniRule"/>
</dbReference>
<dbReference type="InterPro" id="IPR016446">
    <property type="entry name" value="Flavin_OxRdtase_Frp"/>
</dbReference>
<dbReference type="SUPFAM" id="SSF55469">
    <property type="entry name" value="FMN-dependent nitroreductase-like"/>
    <property type="match status" value="1"/>
</dbReference>
<keyword evidence="3 5" id="KW-0288">FMN</keyword>
<dbReference type="Gene3D" id="3.40.109.10">
    <property type="entry name" value="NADH Oxidase"/>
    <property type="match status" value="1"/>
</dbReference>
<reference evidence="7" key="1">
    <citation type="submission" date="2023-03" db="EMBL/GenBank/DDBJ databases">
        <authorList>
            <person name="Shen W."/>
            <person name="Cai J."/>
        </authorList>
    </citation>
    <scope>NUCLEOTIDE SEQUENCE</scope>
    <source>
        <strain evidence="7">B226-2</strain>
    </source>
</reference>
<dbReference type="InterPro" id="IPR029479">
    <property type="entry name" value="Nitroreductase"/>
</dbReference>
<dbReference type="RefSeq" id="WP_311835452.1">
    <property type="nucleotide sequence ID" value="NZ_JARQBJ010000003.1"/>
</dbReference>
<dbReference type="Proteomes" id="UP001256711">
    <property type="component" value="Unassembled WGS sequence"/>
</dbReference>
<dbReference type="EMBL" id="JARQBJ010000003">
    <property type="protein sequence ID" value="MDT2810442.1"/>
    <property type="molecule type" value="Genomic_DNA"/>
</dbReference>
<dbReference type="PANTHER" id="PTHR43425:SF2">
    <property type="entry name" value="OXYGEN-INSENSITIVE NADPH NITROREDUCTASE"/>
    <property type="match status" value="1"/>
</dbReference>
<keyword evidence="5" id="KW-0521">NADP</keyword>
<evidence type="ECO:0000256" key="2">
    <source>
        <dbReference type="ARBA" id="ARBA00022630"/>
    </source>
</evidence>
<evidence type="ECO:0000256" key="3">
    <source>
        <dbReference type="ARBA" id="ARBA00022643"/>
    </source>
</evidence>
<accession>A0AAW8TZP8</accession>
<proteinExistence type="inferred from homology"/>
<evidence type="ECO:0000313" key="8">
    <source>
        <dbReference type="Proteomes" id="UP001256711"/>
    </source>
</evidence>
<organism evidence="7 8">
    <name type="scientific">Enterococcus asini</name>
    <dbReference type="NCBI Taxonomy" id="57732"/>
    <lineage>
        <taxon>Bacteria</taxon>
        <taxon>Bacillati</taxon>
        <taxon>Bacillota</taxon>
        <taxon>Bacilli</taxon>
        <taxon>Lactobacillales</taxon>
        <taxon>Enterococcaceae</taxon>
        <taxon>Enterococcus</taxon>
    </lineage>
</organism>
<dbReference type="PANTHER" id="PTHR43425">
    <property type="entry name" value="OXYGEN-INSENSITIVE NADPH NITROREDUCTASE"/>
    <property type="match status" value="1"/>
</dbReference>
<keyword evidence="2 5" id="KW-0285">Flavoprotein</keyword>
<evidence type="ECO:0000313" key="7">
    <source>
        <dbReference type="EMBL" id="MDT2810442.1"/>
    </source>
</evidence>
<evidence type="ECO:0000259" key="6">
    <source>
        <dbReference type="Pfam" id="PF00881"/>
    </source>
</evidence>
<dbReference type="InterPro" id="IPR000415">
    <property type="entry name" value="Nitroreductase-like"/>
</dbReference>
<sequence>MTDTLNLLQNHRTYRQFDESYELSSEELQNILDSARQAPSWMNGQLYSIIVVQDPSIREKLVALSPRNPHIRKSSVFLVFLADLKRTQKVAIQHQADYHVGDSVDPLLVATADCALALENAVVATSALGLGSVVVGGIRNEIEAVAELLHLPDYVFPVAGLSIGKPAVDMEVKPRLPEKAAVHFDTYQDYDYSLIEDYDITMKKFGEKRETKNWTQKFLDVYSAEPTGKIDAFLKKQGLLK</sequence>
<protein>
    <submittedName>
        <fullName evidence="7">Nitroreductase family protein</fullName>
    </submittedName>
</protein>